<dbReference type="PROSITE" id="PS51257">
    <property type="entry name" value="PROKAR_LIPOPROTEIN"/>
    <property type="match status" value="1"/>
</dbReference>
<dbReference type="RefSeq" id="WP_194856492.1">
    <property type="nucleotide sequence ID" value="NZ_ARXR01000025.1"/>
</dbReference>
<evidence type="ECO:0000256" key="1">
    <source>
        <dbReference type="ARBA" id="ARBA00022729"/>
    </source>
</evidence>
<proteinExistence type="predicted"/>
<gene>
    <name evidence="5" type="ORF">ISO4_02528</name>
</gene>
<evidence type="ECO:0000313" key="6">
    <source>
        <dbReference type="Proteomes" id="UP000644441"/>
    </source>
</evidence>
<sequence length="1017" mass="108342">MRSIRFAPLFPLMMLCLAGLTACGGAEEGPTNHLGAAPAEVFYSYPHDGQRRVSPASPVVLRFSHPLTGGADGVRLSDADGNSVALAAPEPVDGGLGLLVRPAQGDLRPGTRYRLTLDGLETEAGPLAFPDGALTFETRLASGGANGQRGFDTVLRLREVLPDGDDLPFMDFSTLRLRFNQMLDTDTLTYGESISLTRDGELVPAIMLAKGDAVTLDPRQDLQPGERYTLTLGPSIRGFQGAALAGGGLQRSWVARDSRPRTVMVQETPPASGRGDDPCADPDGRRSRLTGQAMNCVPIEAVLLGDGDATQQSGNVFTELAFLPHYPDVSPLRIPRGSLLTGSNVKVKVAGAVPAGIETGDIAVTFLSDASGYLLPNPFSRRPEAPRQVRLFMDVAMTAENPEANGALSQTLLQVELVGVAKVEGQRLVIDALGVVEPEVLGQETAFGLLSLHTESYPDQNNAPAPIPDTRAPFLQSTMPMAEDGLAATVQPGDALVMNFSEPLDPESLEQALSLTREGVDEPFDWSLDGASVVVRPHRPLQPGDRYTLAVSDRATDLAEPANPVQPASRTFRLPALVGDPVAPVLITTYPGFPCAVDKASWHIAEGDHGRCRGGRDDDDHLPVPTLPADRPIRVTVSQDIDPASVQLGETCGSGSFRVERVAVDGDGNPVAIPDGDKRKYQCDAAVPGRLNVEARTLTFIPDQPWEDGAAYRYTLQSVNRASGQQPDDCVSGEAICSQAGKRLQTALLEGPEPDWGGPDLEIHFRGAPVTDSVFQALNNLPTADVNANGFFDDGEPGYGDGEPAVNTTRLEVLGGSTLTQNPRLACDTPERCDIQVVGALNSEVIGPGEYDDPRTEQQERLPAVRVGLYPTQILASSVTVKADVLIEGGIPIESPTGTQVMRMRHPEDGGLIPGWIVATDQGPEFRADVDLYLDAPYLEAPLGGQHNQHSYPLTMELTGPVTFLPNGRMVINQVNGNVIPISVELTELLGFLGASIHLQIPAGAVKLQYLGVPLKR</sequence>
<dbReference type="EMBL" id="ARXR01000025">
    <property type="protein sequence ID" value="MBF5053926.1"/>
    <property type="molecule type" value="Genomic_DNA"/>
</dbReference>
<feature type="domain" description="SbsA Ig-like" evidence="4">
    <location>
        <begin position="469"/>
        <end position="564"/>
    </location>
</feature>
<dbReference type="Proteomes" id="UP000644441">
    <property type="component" value="Unassembled WGS sequence"/>
</dbReference>
<evidence type="ECO:0000256" key="2">
    <source>
        <dbReference type="SAM" id="MobiDB-lite"/>
    </source>
</evidence>
<comment type="caution">
    <text evidence="5">The sequence shown here is derived from an EMBL/GenBank/DDBJ whole genome shotgun (WGS) entry which is preliminary data.</text>
</comment>
<feature type="domain" description="SbsA Ig-like" evidence="4">
    <location>
        <begin position="173"/>
        <end position="245"/>
    </location>
</feature>
<dbReference type="InterPro" id="IPR032812">
    <property type="entry name" value="SbsA_Ig"/>
</dbReference>
<evidence type="ECO:0000313" key="5">
    <source>
        <dbReference type="EMBL" id="MBF5053926.1"/>
    </source>
</evidence>
<evidence type="ECO:0000256" key="3">
    <source>
        <dbReference type="SAM" id="SignalP"/>
    </source>
</evidence>
<dbReference type="Gene3D" id="2.60.40.3710">
    <property type="match status" value="1"/>
</dbReference>
<protein>
    <recommendedName>
        <fullName evidence="4">SbsA Ig-like domain-containing protein</fullName>
    </recommendedName>
</protein>
<dbReference type="Pfam" id="PF13205">
    <property type="entry name" value="Big_5"/>
    <property type="match status" value="2"/>
</dbReference>
<organism evidence="5 6">
    <name type="scientific">Alloalcanivorax venustensis ISO4</name>
    <dbReference type="NCBI Taxonomy" id="1177184"/>
    <lineage>
        <taxon>Bacteria</taxon>
        <taxon>Pseudomonadati</taxon>
        <taxon>Pseudomonadota</taxon>
        <taxon>Gammaproteobacteria</taxon>
        <taxon>Oceanospirillales</taxon>
        <taxon>Alcanivoracaceae</taxon>
        <taxon>Alloalcanivorax</taxon>
    </lineage>
</organism>
<evidence type="ECO:0000259" key="4">
    <source>
        <dbReference type="Pfam" id="PF13205"/>
    </source>
</evidence>
<reference evidence="5 6" key="1">
    <citation type="submission" date="2012-09" db="EMBL/GenBank/DDBJ databases">
        <title>Genome Sequence of alkane-degrading Bacterium Alcanivorax venustensis ISO4.</title>
        <authorList>
            <person name="Lai Q."/>
            <person name="Shao Z."/>
        </authorList>
    </citation>
    <scope>NUCLEOTIDE SEQUENCE [LARGE SCALE GENOMIC DNA]</scope>
    <source>
        <strain evidence="5 6">ISO4</strain>
    </source>
</reference>
<feature type="chain" id="PRO_5045086761" description="SbsA Ig-like domain-containing protein" evidence="3">
    <location>
        <begin position="27"/>
        <end position="1017"/>
    </location>
</feature>
<accession>A0ABS0AII1</accession>
<keyword evidence="1 3" id="KW-0732">Signal</keyword>
<feature type="compositionally biased region" description="Basic and acidic residues" evidence="2">
    <location>
        <begin position="274"/>
        <end position="286"/>
    </location>
</feature>
<feature type="region of interest" description="Disordered" evidence="2">
    <location>
        <begin position="264"/>
        <end position="289"/>
    </location>
</feature>
<feature type="signal peptide" evidence="3">
    <location>
        <begin position="1"/>
        <end position="26"/>
    </location>
</feature>
<name>A0ABS0AII1_9GAMM</name>
<keyword evidence="6" id="KW-1185">Reference proteome</keyword>